<dbReference type="InterPro" id="IPR004360">
    <property type="entry name" value="Glyas_Fos-R_dOase_dom"/>
</dbReference>
<dbReference type="STRING" id="1424659.SAMN05216368_109141"/>
<sequence>MNAVNPYLLYEDVASALVFLSRAFGFGFGFGFTETLRHDDPSGSISHAEMRRGNGTIMLGDPGPSYRSPKHVRATTVQIHVQVDDVDAAYARARAAGAVITSELEDHADGERRFSVTDPEVHVWTSATHFVTFQCRNGTQNERTGRSFAEQKAPMCRAAAQSSLPCPAPPCPALPCR</sequence>
<dbReference type="RefSeq" id="WP_092341440.1">
    <property type="nucleotide sequence ID" value="NZ_FNIB01000009.1"/>
</dbReference>
<feature type="domain" description="VOC" evidence="1">
    <location>
        <begin position="1"/>
        <end position="129"/>
    </location>
</feature>
<evidence type="ECO:0000313" key="3">
    <source>
        <dbReference type="EMBL" id="TFB75999.1"/>
    </source>
</evidence>
<evidence type="ECO:0000313" key="5">
    <source>
        <dbReference type="Proteomes" id="UP000298252"/>
    </source>
</evidence>
<proteinExistence type="predicted"/>
<gene>
    <name evidence="3" type="ORF">E3O21_11055</name>
    <name evidence="2" type="ORF">SAMN05216368_109141</name>
</gene>
<protein>
    <submittedName>
        <fullName evidence="2">PhnB protein</fullName>
    </submittedName>
    <submittedName>
        <fullName evidence="3">VOC family protein</fullName>
    </submittedName>
</protein>
<evidence type="ECO:0000313" key="2">
    <source>
        <dbReference type="EMBL" id="SDO05223.1"/>
    </source>
</evidence>
<dbReference type="InterPro" id="IPR029068">
    <property type="entry name" value="Glyas_Bleomycin-R_OHBP_Dase"/>
</dbReference>
<dbReference type="EMBL" id="SOFD01000028">
    <property type="protein sequence ID" value="TFB75999.1"/>
    <property type="molecule type" value="Genomic_DNA"/>
</dbReference>
<dbReference type="Gene3D" id="3.30.720.120">
    <property type="match status" value="1"/>
</dbReference>
<dbReference type="Pfam" id="PF00903">
    <property type="entry name" value="Glyoxalase"/>
    <property type="match status" value="1"/>
</dbReference>
<dbReference type="PANTHER" id="PTHR34109:SF1">
    <property type="entry name" value="VOC DOMAIN-CONTAINING PROTEIN"/>
    <property type="match status" value="1"/>
</dbReference>
<dbReference type="AlphaFoldDB" id="A0A4R8V3F5"/>
<name>A0A4R8V3F5_9MICO</name>
<dbReference type="Gene3D" id="3.30.720.110">
    <property type="match status" value="1"/>
</dbReference>
<dbReference type="SUPFAM" id="SSF54593">
    <property type="entry name" value="Glyoxalase/Bleomycin resistance protein/Dihydroxybiphenyl dioxygenase"/>
    <property type="match status" value="1"/>
</dbReference>
<dbReference type="PROSITE" id="PS51819">
    <property type="entry name" value="VOC"/>
    <property type="match status" value="1"/>
</dbReference>
<reference evidence="3 5" key="2">
    <citation type="submission" date="2019-03" db="EMBL/GenBank/DDBJ databases">
        <title>Genomics of glacier-inhabiting Cryobacterium strains.</title>
        <authorList>
            <person name="Liu Q."/>
            <person name="Xin Y.-H."/>
        </authorList>
    </citation>
    <scope>NUCLEOTIDE SEQUENCE [LARGE SCALE GENOMIC DNA]</scope>
    <source>
        <strain evidence="3 5">Hh8</strain>
    </source>
</reference>
<evidence type="ECO:0000313" key="4">
    <source>
        <dbReference type="Proteomes" id="UP000199639"/>
    </source>
</evidence>
<dbReference type="Proteomes" id="UP000199639">
    <property type="component" value="Unassembled WGS sequence"/>
</dbReference>
<dbReference type="InterPro" id="IPR037523">
    <property type="entry name" value="VOC_core"/>
</dbReference>
<reference evidence="2 4" key="1">
    <citation type="submission" date="2016-10" db="EMBL/GenBank/DDBJ databases">
        <authorList>
            <person name="Varghese N."/>
            <person name="Submissions S."/>
        </authorList>
    </citation>
    <scope>NUCLEOTIDE SEQUENCE [LARGE SCALE GENOMIC DNA]</scope>
    <source>
        <strain evidence="2 4">CGMCC 1.11215</strain>
    </source>
</reference>
<organism evidence="2 4">
    <name type="scientific">Cryobacterium flavum</name>
    <dbReference type="NCBI Taxonomy" id="1424659"/>
    <lineage>
        <taxon>Bacteria</taxon>
        <taxon>Bacillati</taxon>
        <taxon>Actinomycetota</taxon>
        <taxon>Actinomycetes</taxon>
        <taxon>Micrococcales</taxon>
        <taxon>Microbacteriaceae</taxon>
        <taxon>Cryobacterium</taxon>
    </lineage>
</organism>
<evidence type="ECO:0000259" key="1">
    <source>
        <dbReference type="PROSITE" id="PS51819"/>
    </source>
</evidence>
<accession>A0A4R8V3F5</accession>
<keyword evidence="5" id="KW-1185">Reference proteome</keyword>
<dbReference type="Proteomes" id="UP000298252">
    <property type="component" value="Unassembled WGS sequence"/>
</dbReference>
<dbReference type="EMBL" id="FNIB01000009">
    <property type="protein sequence ID" value="SDO05223.1"/>
    <property type="molecule type" value="Genomic_DNA"/>
</dbReference>
<dbReference type="PANTHER" id="PTHR34109">
    <property type="entry name" value="BNAUNNG04460D PROTEIN-RELATED"/>
    <property type="match status" value="1"/>
</dbReference>